<protein>
    <recommendedName>
        <fullName evidence="7">Palmitoyltransferase</fullName>
        <ecNumber evidence="7">2.3.1.225</ecNumber>
    </recommendedName>
</protein>
<organism evidence="9 10">
    <name type="scientific">Trichomonas vaginalis (strain ATCC PRA-98 / G3)</name>
    <dbReference type="NCBI Taxonomy" id="412133"/>
    <lineage>
        <taxon>Eukaryota</taxon>
        <taxon>Metamonada</taxon>
        <taxon>Parabasalia</taxon>
        <taxon>Trichomonadida</taxon>
        <taxon>Trichomonadidae</taxon>
        <taxon>Trichomonas</taxon>
    </lineage>
</organism>
<dbReference type="EMBL" id="DS114049">
    <property type="protein sequence ID" value="EAX91230.1"/>
    <property type="molecule type" value="Genomic_DNA"/>
</dbReference>
<dbReference type="VEuPathDB" id="TrichDB:TVAGG3_0314640"/>
<dbReference type="RefSeq" id="XP_001304160.1">
    <property type="nucleotide sequence ID" value="XM_001304159.1"/>
</dbReference>
<dbReference type="GO" id="GO:0019706">
    <property type="term" value="F:protein-cysteine S-palmitoyltransferase activity"/>
    <property type="evidence" value="ECO:0000318"/>
    <property type="project" value="GO_Central"/>
</dbReference>
<keyword evidence="2 7" id="KW-0808">Transferase</keyword>
<dbReference type="PANTHER" id="PTHR12246">
    <property type="entry name" value="PALMITOYLTRANSFERASE ZDHHC16"/>
    <property type="match status" value="1"/>
</dbReference>
<reference evidence="9" key="1">
    <citation type="submission" date="2006-10" db="EMBL/GenBank/DDBJ databases">
        <authorList>
            <person name="Amadeo P."/>
            <person name="Zhao Q."/>
            <person name="Wortman J."/>
            <person name="Fraser-Liggett C."/>
            <person name="Carlton J."/>
        </authorList>
    </citation>
    <scope>NUCLEOTIDE SEQUENCE</scope>
    <source>
        <strain evidence="9">G3</strain>
    </source>
</reference>
<reference evidence="9" key="2">
    <citation type="journal article" date="2007" name="Science">
        <title>Draft genome sequence of the sexually transmitted pathogen Trichomonas vaginalis.</title>
        <authorList>
            <person name="Carlton J.M."/>
            <person name="Hirt R.P."/>
            <person name="Silva J.C."/>
            <person name="Delcher A.L."/>
            <person name="Schatz M."/>
            <person name="Zhao Q."/>
            <person name="Wortman J.R."/>
            <person name="Bidwell S.L."/>
            <person name="Alsmark U.C.M."/>
            <person name="Besteiro S."/>
            <person name="Sicheritz-Ponten T."/>
            <person name="Noel C.J."/>
            <person name="Dacks J.B."/>
            <person name="Foster P.G."/>
            <person name="Simillion C."/>
            <person name="Van de Peer Y."/>
            <person name="Miranda-Saavedra D."/>
            <person name="Barton G.J."/>
            <person name="Westrop G.D."/>
            <person name="Mueller S."/>
            <person name="Dessi D."/>
            <person name="Fiori P.L."/>
            <person name="Ren Q."/>
            <person name="Paulsen I."/>
            <person name="Zhang H."/>
            <person name="Bastida-Corcuera F.D."/>
            <person name="Simoes-Barbosa A."/>
            <person name="Brown M.T."/>
            <person name="Hayes R.D."/>
            <person name="Mukherjee M."/>
            <person name="Okumura C.Y."/>
            <person name="Schneider R."/>
            <person name="Smith A.J."/>
            <person name="Vanacova S."/>
            <person name="Villalvazo M."/>
            <person name="Haas B.J."/>
            <person name="Pertea M."/>
            <person name="Feldblyum T.V."/>
            <person name="Utterback T.R."/>
            <person name="Shu C.L."/>
            <person name="Osoegawa K."/>
            <person name="de Jong P.J."/>
            <person name="Hrdy I."/>
            <person name="Horvathova L."/>
            <person name="Zubacova Z."/>
            <person name="Dolezal P."/>
            <person name="Malik S.B."/>
            <person name="Logsdon J.M. Jr."/>
            <person name="Henze K."/>
            <person name="Gupta A."/>
            <person name="Wang C.C."/>
            <person name="Dunne R.L."/>
            <person name="Upcroft J.A."/>
            <person name="Upcroft P."/>
            <person name="White O."/>
            <person name="Salzberg S.L."/>
            <person name="Tang P."/>
            <person name="Chiu C.-H."/>
            <person name="Lee Y.-S."/>
            <person name="Embley T.M."/>
            <person name="Coombs G.H."/>
            <person name="Mottram J.C."/>
            <person name="Tachezy J."/>
            <person name="Fraser-Liggett C.M."/>
            <person name="Johnson P.J."/>
        </authorList>
    </citation>
    <scope>NUCLEOTIDE SEQUENCE [LARGE SCALE GENOMIC DNA]</scope>
    <source>
        <strain evidence="9">G3</strain>
    </source>
</reference>
<dbReference type="PROSITE" id="PS50216">
    <property type="entry name" value="DHHC"/>
    <property type="match status" value="1"/>
</dbReference>
<evidence type="ECO:0000256" key="7">
    <source>
        <dbReference type="RuleBase" id="RU079119"/>
    </source>
</evidence>
<evidence type="ECO:0000256" key="6">
    <source>
        <dbReference type="ARBA" id="ARBA00023315"/>
    </source>
</evidence>
<sequence>MDDLDIKAPMLDVEQKAQVESDQNTVVSGDTENPASDVLPEETKYKKIRLFGCCPAVRLLPTTRVFCKYWEVDICMPFVVVLLITFNVCIFSFILLPKMKTAALIINAIIVYGFLILYMTSYFMAMCSDPGYLPYDWIQTKKTKYSPEELYPGIALRNEQIAYANAHRCPYASFSSSSGMFVIRGDHICGWVTNWIGKRNHKQFLLFFIYGSLYCLFSFISKFFVPAILGGDIGITVISGISAILEFVFGLTQLYAFYESMRDVVSGETMISQYKNLPARNITCMEAMSEVCGNRGFKSWICPTYAFPEDDLTPYVLN</sequence>
<comment type="catalytic activity">
    <reaction evidence="7">
        <text>L-cysteinyl-[protein] + hexadecanoyl-CoA = S-hexadecanoyl-L-cysteinyl-[protein] + CoA</text>
        <dbReference type="Rhea" id="RHEA:36683"/>
        <dbReference type="Rhea" id="RHEA-COMP:10131"/>
        <dbReference type="Rhea" id="RHEA-COMP:11032"/>
        <dbReference type="ChEBI" id="CHEBI:29950"/>
        <dbReference type="ChEBI" id="CHEBI:57287"/>
        <dbReference type="ChEBI" id="CHEBI:57379"/>
        <dbReference type="ChEBI" id="CHEBI:74151"/>
        <dbReference type="EC" id="2.3.1.225"/>
    </reaction>
</comment>
<dbReference type="Proteomes" id="UP000001542">
    <property type="component" value="Unassembled WGS sequence"/>
</dbReference>
<dbReference type="GO" id="GO:0016020">
    <property type="term" value="C:membrane"/>
    <property type="evidence" value="ECO:0007669"/>
    <property type="project" value="UniProtKB-SubCell"/>
</dbReference>
<keyword evidence="5 7" id="KW-0472">Membrane</keyword>
<comment type="domain">
    <text evidence="7">The DHHC domain is required for palmitoyltransferase activity.</text>
</comment>
<dbReference type="InterPro" id="IPR001594">
    <property type="entry name" value="Palmitoyltrfase_DHHC"/>
</dbReference>
<evidence type="ECO:0000256" key="3">
    <source>
        <dbReference type="ARBA" id="ARBA00022692"/>
    </source>
</evidence>
<dbReference type="FunCoup" id="A2FV33">
    <property type="interactions" value="255"/>
</dbReference>
<feature type="transmembrane region" description="Helical" evidence="7">
    <location>
        <begin position="74"/>
        <end position="96"/>
    </location>
</feature>
<evidence type="ECO:0000259" key="8">
    <source>
        <dbReference type="Pfam" id="PF01529"/>
    </source>
</evidence>
<dbReference type="GO" id="GO:0005794">
    <property type="term" value="C:Golgi apparatus"/>
    <property type="evidence" value="ECO:0000318"/>
    <property type="project" value="GO_Central"/>
</dbReference>
<keyword evidence="4 7" id="KW-1133">Transmembrane helix</keyword>
<dbReference type="EC" id="2.3.1.225" evidence="7"/>
<feature type="transmembrane region" description="Helical" evidence="7">
    <location>
        <begin position="235"/>
        <end position="258"/>
    </location>
</feature>
<keyword evidence="3 7" id="KW-0812">Transmembrane</keyword>
<name>A2FV33_TRIV3</name>
<evidence type="ECO:0000256" key="5">
    <source>
        <dbReference type="ARBA" id="ARBA00023136"/>
    </source>
</evidence>
<evidence type="ECO:0000256" key="2">
    <source>
        <dbReference type="ARBA" id="ARBA00022679"/>
    </source>
</evidence>
<dbReference type="InterPro" id="IPR039859">
    <property type="entry name" value="PFA4/ZDH16/20/ERF2-like"/>
</dbReference>
<dbReference type="InParanoid" id="A2FV33"/>
<feature type="domain" description="Palmitoyltransferase DHHC" evidence="8">
    <location>
        <begin position="165"/>
        <end position="276"/>
    </location>
</feature>
<feature type="transmembrane region" description="Helical" evidence="7">
    <location>
        <begin position="204"/>
        <end position="229"/>
    </location>
</feature>
<dbReference type="GO" id="GO:0006612">
    <property type="term" value="P:protein targeting to membrane"/>
    <property type="evidence" value="ECO:0000318"/>
    <property type="project" value="GO_Central"/>
</dbReference>
<keyword evidence="10" id="KW-1185">Reference proteome</keyword>
<evidence type="ECO:0000313" key="9">
    <source>
        <dbReference type="EMBL" id="EAX91230.1"/>
    </source>
</evidence>
<dbReference type="GO" id="GO:0005783">
    <property type="term" value="C:endoplasmic reticulum"/>
    <property type="evidence" value="ECO:0000318"/>
    <property type="project" value="GO_Central"/>
</dbReference>
<evidence type="ECO:0000256" key="1">
    <source>
        <dbReference type="ARBA" id="ARBA00004141"/>
    </source>
</evidence>
<dbReference type="Pfam" id="PF01529">
    <property type="entry name" value="DHHC"/>
    <property type="match status" value="1"/>
</dbReference>
<keyword evidence="6 7" id="KW-0012">Acyltransferase</keyword>
<dbReference type="AlphaFoldDB" id="A2FV33"/>
<evidence type="ECO:0000256" key="4">
    <source>
        <dbReference type="ARBA" id="ARBA00022989"/>
    </source>
</evidence>
<dbReference type="KEGG" id="tva:4748923"/>
<comment type="subcellular location">
    <subcellularLocation>
        <location evidence="1">Membrane</location>
        <topology evidence="1">Multi-pass membrane protein</topology>
    </subcellularLocation>
</comment>
<dbReference type="OrthoDB" id="9909019at2759"/>
<proteinExistence type="inferred from homology"/>
<comment type="similarity">
    <text evidence="7">Belongs to the DHHC palmitoyltransferase family.</text>
</comment>
<feature type="transmembrane region" description="Helical" evidence="7">
    <location>
        <begin position="102"/>
        <end position="125"/>
    </location>
</feature>
<evidence type="ECO:0000313" key="10">
    <source>
        <dbReference type="Proteomes" id="UP000001542"/>
    </source>
</evidence>
<accession>A2FV33</accession>
<dbReference type="VEuPathDB" id="TrichDB:TVAG_210550"/>
<gene>
    <name evidence="9" type="ORF">TVAG_210550</name>
</gene>